<evidence type="ECO:0000256" key="2">
    <source>
        <dbReference type="SAM" id="MobiDB-lite"/>
    </source>
</evidence>
<feature type="compositionally biased region" description="Polar residues" evidence="2">
    <location>
        <begin position="737"/>
        <end position="746"/>
    </location>
</feature>
<dbReference type="OrthoDB" id="6368736at2759"/>
<feature type="compositionally biased region" description="Polar residues" evidence="2">
    <location>
        <begin position="677"/>
        <end position="688"/>
    </location>
</feature>
<organism evidence="4">
    <name type="scientific">Neodiprion lecontei</name>
    <name type="common">Redheaded pine sawfly</name>
    <dbReference type="NCBI Taxonomy" id="441921"/>
    <lineage>
        <taxon>Eukaryota</taxon>
        <taxon>Metazoa</taxon>
        <taxon>Ecdysozoa</taxon>
        <taxon>Arthropoda</taxon>
        <taxon>Hexapoda</taxon>
        <taxon>Insecta</taxon>
        <taxon>Pterygota</taxon>
        <taxon>Neoptera</taxon>
        <taxon>Endopterygota</taxon>
        <taxon>Hymenoptera</taxon>
        <taxon>Tenthredinoidea</taxon>
        <taxon>Diprionidae</taxon>
        <taxon>Diprioninae</taxon>
        <taxon>Neodiprion</taxon>
    </lineage>
</organism>
<protein>
    <submittedName>
        <fullName evidence="4">Uncharacterized protein LOC107221162</fullName>
    </submittedName>
</protein>
<dbReference type="RefSeq" id="XP_015515546.2">
    <property type="nucleotide sequence ID" value="XM_015660060.2"/>
</dbReference>
<feature type="coiled-coil region" evidence="1">
    <location>
        <begin position="39"/>
        <end position="108"/>
    </location>
</feature>
<feature type="region of interest" description="Disordered" evidence="2">
    <location>
        <begin position="721"/>
        <end position="760"/>
    </location>
</feature>
<accession>A0A6J0BLJ7</accession>
<dbReference type="KEGG" id="nlo:107221162"/>
<feature type="compositionally biased region" description="Basic and acidic residues" evidence="2">
    <location>
        <begin position="747"/>
        <end position="760"/>
    </location>
</feature>
<dbReference type="GeneID" id="107221162"/>
<name>A0A6J0BLJ7_NEOLC</name>
<dbReference type="InParanoid" id="A0A6J0BLJ7"/>
<feature type="compositionally biased region" description="Basic and acidic residues" evidence="2">
    <location>
        <begin position="667"/>
        <end position="676"/>
    </location>
</feature>
<keyword evidence="3" id="KW-1185">Reference proteome</keyword>
<reference evidence="4" key="1">
    <citation type="submission" date="2025-08" db="UniProtKB">
        <authorList>
            <consortium name="RefSeq"/>
        </authorList>
    </citation>
    <scope>IDENTIFICATION</scope>
    <source>
        <tissue evidence="4">Thorax and Abdomen</tissue>
    </source>
</reference>
<keyword evidence="1" id="KW-0175">Coiled coil</keyword>
<evidence type="ECO:0000313" key="3">
    <source>
        <dbReference type="Proteomes" id="UP000829291"/>
    </source>
</evidence>
<feature type="compositionally biased region" description="Polar residues" evidence="2">
    <location>
        <begin position="838"/>
        <end position="861"/>
    </location>
</feature>
<gene>
    <name evidence="4" type="primary">LOC107221162</name>
</gene>
<proteinExistence type="predicted"/>
<dbReference type="Proteomes" id="UP000829291">
    <property type="component" value="Chromosome 1"/>
</dbReference>
<feature type="coiled-coil region" evidence="1">
    <location>
        <begin position="137"/>
        <end position="168"/>
    </location>
</feature>
<sequence>MDYMDIAKNEDGLEPQDANHRVEKLKEAHLLLKKKLSLSHELIKQYNDKSKECQELNTELEVTKHNAETITQKHNSSLIKITQLTQENDEYRQKIENFSKTISDQEIKIAADRQHVQQLICKMQESEQIHLSESKKVNHWKEKAKMLENKLKEDKKLHEVQIKEKETQIDVLKTAGTVKNQTKKETKITHEKSTCTGNELEPVILRPKMVDKCVLTNDFYSIKDDPYPLFCTKCEVKLDPAPLDQILDKMSTCPALITEVTSPRRKPMITRPHTNPQDSVQRELIQPEAISDNVCTLSQNLEHAEKISDISKFDFKRLEHKICLLERELQKTRKKDTRIRNQCSSCQHLKNCYVAPPYHNIFQSGAMMQTQAEFLEFKNWQQGLINRKRRCLINSQKSGRRQKKWMKKQKLQDGTSEWHIDPIPVREPIDFNHGNMLRTHSETSNDRLRAKSPLLNCQETKIKSSKRHKKRTKELLNLFSTSSCATSPSHSDLDSDVFMDEELCDKKQMDSPESELSMDREIVRNSDRTSEHLLTSEPVECISNEQIKSVKKPQRKSTKLSLVRKMRNLKKICSDTKPPIKNVVSVSNKKPHLVHTRVTVQNANINNERGNDVGSTHLVENEASLNVNNDYSHAKKHRIAHTTRKPGNRSLYGVISNSSELPKTIESEKSSFEDKSVNNNTLDNSESENAAAVEVSNGCIGNTERTSYKRDFNSLAGYEGENRSNDISDTEFPSLATKPSVTCRNGNTDKIRSNDRRDMKESVVNKTSVNKDVISRQPSIVIPRMYFDVASVVNSSSGMQCSESIETRKDSPVPNSDVVSKIDTPLRILRSKTKVKRSNSTVSSSTEPTQTTEDAVNRNPTPNKPKRISQITNVELASHSDVIHSPESLDNDDVLEVELDVHDTSISVESDECEDSRNKSFNNKTAVPILAKRPYKKKRRVDVLTPSPIRELRSRSILLSPSKNSLKHDDEETNNEIASNATELELAKCNVNMQCNKSFGPISLLEQYLTEQKSSTCKKFNKKLQQRKENLVLQELSELVVNEEWTKITLSNATERLSHFKKHTLAKCTVDFLCTKAMEHELLDRTYTPPAPILSKTQQRIITMLIVLNRTIPDLIRLVQTGIEYKLFRLGFAPEVEVVEELVRVFTALARIQKDREKIRILCCDAIYCLGMKAIPLVYTVLISWPEVLPMAGTSNDPLLLCLTQAIVMQTGDTSFPKFLPLKKLLSGYYKYTSDDPFYTNLTQNFMTALKDKRQNGLDTAIILLAKKKGAIWAYKNIIQGGLLQMIIERVHPSIYDAFCLLGYIMRSFSVNDKEGFVKNILEQLCALMVSGEGSMQQQEGVATALISLNRHKLDVVAKTLLNWKPSEPISEPTTQLLTNLFRIHQTKWWRKFIRKNSITLSIDAKM</sequence>
<evidence type="ECO:0000313" key="4">
    <source>
        <dbReference type="RefSeq" id="XP_015515546.2"/>
    </source>
</evidence>
<feature type="region of interest" description="Disordered" evidence="2">
    <location>
        <begin position="830"/>
        <end position="866"/>
    </location>
</feature>
<feature type="region of interest" description="Disordered" evidence="2">
    <location>
        <begin position="667"/>
        <end position="689"/>
    </location>
</feature>
<evidence type="ECO:0000256" key="1">
    <source>
        <dbReference type="SAM" id="Coils"/>
    </source>
</evidence>